<dbReference type="InterPro" id="IPR001849">
    <property type="entry name" value="PH_domain"/>
</dbReference>
<dbReference type="Pfam" id="PF00018">
    <property type="entry name" value="SH3_1"/>
    <property type="match status" value="1"/>
</dbReference>
<dbReference type="Gene3D" id="2.30.29.30">
    <property type="entry name" value="Pleckstrin-homology domain (PH domain)/Phosphotyrosine-binding domain (PTB)"/>
    <property type="match status" value="2"/>
</dbReference>
<dbReference type="InterPro" id="IPR001452">
    <property type="entry name" value="SH3_domain"/>
</dbReference>
<dbReference type="Gene3D" id="2.60.40.150">
    <property type="entry name" value="C2 domain"/>
    <property type="match status" value="1"/>
</dbReference>
<evidence type="ECO:0000256" key="11">
    <source>
        <dbReference type="PIRNR" id="PIRNR000952"/>
    </source>
</evidence>
<dbReference type="Pfam" id="PF00017">
    <property type="entry name" value="SH2"/>
    <property type="match status" value="2"/>
</dbReference>
<dbReference type="InterPro" id="IPR036860">
    <property type="entry name" value="SH2_dom_sf"/>
</dbReference>
<dbReference type="PROSITE" id="PS50008">
    <property type="entry name" value="PIPLC_Y_DOMAIN"/>
    <property type="match status" value="1"/>
</dbReference>
<organism evidence="20">
    <name type="scientific">Chaetopterus variopedatus</name>
    <name type="common">Parchment tube worm</name>
    <name type="synonym">Tricoelia variopedata</name>
    <dbReference type="NCBI Taxonomy" id="34590"/>
    <lineage>
        <taxon>Eukaryota</taxon>
        <taxon>Metazoa</taxon>
        <taxon>Spiralia</taxon>
        <taxon>Lophotrochozoa</taxon>
        <taxon>Annelida</taxon>
        <taxon>Polychaeta</taxon>
        <taxon>Sedentaria</taxon>
        <taxon>Chaetopteridae</taxon>
        <taxon>Chaetopterus</taxon>
    </lineage>
</organism>
<proteinExistence type="evidence at transcript level"/>
<dbReference type="Gene3D" id="3.30.505.10">
    <property type="entry name" value="SH2 domain"/>
    <property type="match status" value="2"/>
</dbReference>
<dbReference type="Pfam" id="PF23329">
    <property type="entry name" value="EF_HAND_1_PLCG"/>
    <property type="match status" value="1"/>
</dbReference>
<comment type="catalytic activity">
    <reaction evidence="11 14">
        <text>a 1,2-diacyl-sn-glycero-3-phospho-(1D-myo-inositol-4,5-bisphosphate) + H2O = 1D-myo-inositol 1,4,5-trisphosphate + a 1,2-diacyl-sn-glycerol + H(+)</text>
        <dbReference type="Rhea" id="RHEA:33179"/>
        <dbReference type="ChEBI" id="CHEBI:15377"/>
        <dbReference type="ChEBI" id="CHEBI:15378"/>
        <dbReference type="ChEBI" id="CHEBI:17815"/>
        <dbReference type="ChEBI" id="CHEBI:58456"/>
        <dbReference type="ChEBI" id="CHEBI:203600"/>
        <dbReference type="EC" id="3.1.4.11"/>
    </reaction>
</comment>
<dbReference type="CDD" id="cd09932">
    <property type="entry name" value="SH2_C-SH2_PLC_gamma_like"/>
    <property type="match status" value="1"/>
</dbReference>
<dbReference type="PROSITE" id="PS50007">
    <property type="entry name" value="PIPLC_X_DOMAIN"/>
    <property type="match status" value="1"/>
</dbReference>
<dbReference type="GO" id="GO:0010634">
    <property type="term" value="P:positive regulation of epithelial cell migration"/>
    <property type="evidence" value="ECO:0007669"/>
    <property type="project" value="TreeGrafter"/>
</dbReference>
<feature type="domain" description="PI-PLC Y-box" evidence="19">
    <location>
        <begin position="946"/>
        <end position="1059"/>
    </location>
</feature>
<evidence type="ECO:0000256" key="5">
    <source>
        <dbReference type="ARBA" id="ARBA00022801"/>
    </source>
</evidence>
<keyword evidence="5 11" id="KW-0378">Hydrolase</keyword>
<dbReference type="GO" id="GO:0009395">
    <property type="term" value="P:phospholipid catabolic process"/>
    <property type="evidence" value="ECO:0007669"/>
    <property type="project" value="UniProtKB-UniRule"/>
</dbReference>
<evidence type="ECO:0000259" key="19">
    <source>
        <dbReference type="PROSITE" id="PS50008"/>
    </source>
</evidence>
<dbReference type="InterPro" id="IPR000980">
    <property type="entry name" value="SH2"/>
</dbReference>
<dbReference type="InterPro" id="IPR036028">
    <property type="entry name" value="SH3-like_dom_sf"/>
</dbReference>
<dbReference type="PROSITE" id="PS50003">
    <property type="entry name" value="PH_DOMAIN"/>
    <property type="match status" value="2"/>
</dbReference>
<keyword evidence="3" id="KW-0597">Phosphoprotein</keyword>
<dbReference type="Pfam" id="PF23583">
    <property type="entry name" value="EF_HAND_2_PLCG"/>
    <property type="match status" value="1"/>
</dbReference>
<evidence type="ECO:0000259" key="17">
    <source>
        <dbReference type="PROSITE" id="PS50003"/>
    </source>
</evidence>
<evidence type="ECO:0000256" key="14">
    <source>
        <dbReference type="RuleBase" id="RU361133"/>
    </source>
</evidence>
<evidence type="ECO:0000259" key="16">
    <source>
        <dbReference type="PROSITE" id="PS50002"/>
    </source>
</evidence>
<dbReference type="PRINTS" id="PR00390">
    <property type="entry name" value="PHPHLIPASEC"/>
</dbReference>
<dbReference type="SMART" id="SM00233">
    <property type="entry name" value="PH"/>
    <property type="match status" value="2"/>
</dbReference>
<name>A2IB48_CHAVR</name>
<feature type="domain" description="SH2" evidence="15">
    <location>
        <begin position="560"/>
        <end position="661"/>
    </location>
</feature>
<dbReference type="SUPFAM" id="SSF47473">
    <property type="entry name" value="EF-hand"/>
    <property type="match status" value="1"/>
</dbReference>
<keyword evidence="8 12" id="KW-0727">SH2 domain</keyword>
<dbReference type="EMBL" id="EF185302">
    <property type="protein sequence ID" value="ABM55782.1"/>
    <property type="molecule type" value="mRNA"/>
</dbReference>
<evidence type="ECO:0000256" key="7">
    <source>
        <dbReference type="ARBA" id="ARBA00022963"/>
    </source>
</evidence>
<dbReference type="InterPro" id="IPR057061">
    <property type="entry name" value="PLCG_EF-hand_2"/>
</dbReference>
<dbReference type="PANTHER" id="PTHR10336:SF159">
    <property type="entry name" value="1-PHOSPHATIDYLINOSITOL 4,5-BISPHOSPHATE PHOSPHODIESTERASE GAMMA"/>
    <property type="match status" value="1"/>
</dbReference>
<dbReference type="EC" id="3.1.4.11" evidence="11"/>
<dbReference type="InterPro" id="IPR035023">
    <property type="entry name" value="PLC-gamma_C-SH2"/>
</dbReference>
<evidence type="ECO:0000256" key="10">
    <source>
        <dbReference type="ARBA" id="ARBA00023224"/>
    </source>
</evidence>
<comment type="function">
    <text evidence="11">Mediates the production of the second messenger molecules diacylglycerol (DAG) and inositol 1,4,5-trisphosphate (IP3). Plays an important role in the regulation of intracellular signaling cascades.</text>
</comment>
<feature type="domain" description="PH" evidence="17">
    <location>
        <begin position="867"/>
        <end position="924"/>
    </location>
</feature>
<evidence type="ECO:0000256" key="1">
    <source>
        <dbReference type="ARBA" id="ARBA00001913"/>
    </source>
</evidence>
<keyword evidence="6" id="KW-0106">Calcium</keyword>
<dbReference type="SMART" id="SM00239">
    <property type="entry name" value="C2"/>
    <property type="match status" value="1"/>
</dbReference>
<dbReference type="SMART" id="SM00148">
    <property type="entry name" value="PLCXc"/>
    <property type="match status" value="1"/>
</dbReference>
<dbReference type="CDD" id="cd10341">
    <property type="entry name" value="SH2_N-SH2_PLC_gamma_like"/>
    <property type="match status" value="1"/>
</dbReference>
<dbReference type="CDD" id="cd08592">
    <property type="entry name" value="PI-PLCc_gamma"/>
    <property type="match status" value="1"/>
</dbReference>
<dbReference type="FunFam" id="2.30.30.40:FF:000119">
    <property type="entry name" value="1-phosphatidylinositol 4,5-bisphosphate phosphodiesterase gamma"/>
    <property type="match status" value="1"/>
</dbReference>
<dbReference type="InterPro" id="IPR035024">
    <property type="entry name" value="PLC-gamma_N-SH2"/>
</dbReference>
<feature type="domain" description="SH2" evidence="15">
    <location>
        <begin position="672"/>
        <end position="761"/>
    </location>
</feature>
<evidence type="ECO:0000256" key="9">
    <source>
        <dbReference type="ARBA" id="ARBA00023098"/>
    </source>
</evidence>
<dbReference type="InterPro" id="IPR035892">
    <property type="entry name" value="C2_domain_sf"/>
</dbReference>
<evidence type="ECO:0000313" key="20">
    <source>
        <dbReference type="EMBL" id="ABM55782.1"/>
    </source>
</evidence>
<dbReference type="InterPro" id="IPR056586">
    <property type="entry name" value="EF-hand_PLCG1"/>
</dbReference>
<dbReference type="Pfam" id="PF00388">
    <property type="entry name" value="PI-PLC-X"/>
    <property type="match status" value="1"/>
</dbReference>
<dbReference type="SMART" id="SM00326">
    <property type="entry name" value="SH3"/>
    <property type="match status" value="1"/>
</dbReference>
<keyword evidence="9 11" id="KW-0443">Lipid metabolism</keyword>
<dbReference type="GO" id="GO:0051209">
    <property type="term" value="P:release of sequestered calcium ion into cytosol"/>
    <property type="evidence" value="ECO:0007669"/>
    <property type="project" value="TreeGrafter"/>
</dbReference>
<evidence type="ECO:0000256" key="13">
    <source>
        <dbReference type="PROSITE-ProRule" id="PRU00192"/>
    </source>
</evidence>
<dbReference type="CDD" id="cd00275">
    <property type="entry name" value="C2_PLC_like"/>
    <property type="match status" value="1"/>
</dbReference>
<dbReference type="GO" id="GO:0048015">
    <property type="term" value="P:phosphatidylinositol-mediated signaling"/>
    <property type="evidence" value="ECO:0007669"/>
    <property type="project" value="TreeGrafter"/>
</dbReference>
<dbReference type="SUPFAM" id="SSF50729">
    <property type="entry name" value="PH domain-like"/>
    <property type="match status" value="1"/>
</dbReference>
<feature type="domain" description="SH3" evidence="16">
    <location>
        <begin position="792"/>
        <end position="852"/>
    </location>
</feature>
<dbReference type="FunFam" id="3.30.505.10:FF:000009">
    <property type="entry name" value="1-phosphatidylinositol 4,5-bisphosphate phosphodiesterase gamma"/>
    <property type="match status" value="1"/>
</dbReference>
<dbReference type="PRINTS" id="PR00401">
    <property type="entry name" value="SH2DOMAIN"/>
</dbReference>
<dbReference type="Pfam" id="PF00387">
    <property type="entry name" value="PI-PLC-Y"/>
    <property type="match status" value="1"/>
</dbReference>
<dbReference type="InterPro" id="IPR001192">
    <property type="entry name" value="PI-PLC_fam"/>
</dbReference>
<dbReference type="CDD" id="cd13362">
    <property type="entry name" value="PH_PLC_gamma"/>
    <property type="match status" value="1"/>
</dbReference>
<protein>
    <recommendedName>
        <fullName evidence="11">1-phosphatidylinositol 4,5-bisphosphate phosphodiesterase gamma</fullName>
        <ecNumber evidence="11">3.1.4.11</ecNumber>
    </recommendedName>
</protein>
<feature type="domain" description="C2" evidence="18">
    <location>
        <begin position="1061"/>
        <end position="1184"/>
    </location>
</feature>
<evidence type="ECO:0000256" key="3">
    <source>
        <dbReference type="ARBA" id="ARBA00022553"/>
    </source>
</evidence>
<keyword evidence="4" id="KW-0677">Repeat</keyword>
<evidence type="ECO:0000256" key="2">
    <source>
        <dbReference type="ARBA" id="ARBA00022443"/>
    </source>
</evidence>
<evidence type="ECO:0000256" key="8">
    <source>
        <dbReference type="ARBA" id="ARBA00022999"/>
    </source>
</evidence>
<dbReference type="InterPro" id="IPR011992">
    <property type="entry name" value="EF-hand-dom_pair"/>
</dbReference>
<dbReference type="SUPFAM" id="SSF50044">
    <property type="entry name" value="SH3-domain"/>
    <property type="match status" value="1"/>
</dbReference>
<dbReference type="InterPro" id="IPR000008">
    <property type="entry name" value="C2_dom"/>
</dbReference>
<dbReference type="InterPro" id="IPR017946">
    <property type="entry name" value="PLC-like_Pdiesterase_TIM-brl"/>
</dbReference>
<dbReference type="InterPro" id="IPR001711">
    <property type="entry name" value="PLipase_C_Pinositol-sp_Y"/>
</dbReference>
<comment type="cofactor">
    <cofactor evidence="1">
        <name>Ca(2+)</name>
        <dbReference type="ChEBI" id="CHEBI:29108"/>
    </cofactor>
</comment>
<dbReference type="PROSITE" id="PS50001">
    <property type="entry name" value="SH2"/>
    <property type="match status" value="2"/>
</dbReference>
<dbReference type="InterPro" id="IPR011993">
    <property type="entry name" value="PH-like_dom_sf"/>
</dbReference>
<dbReference type="SMART" id="SM00149">
    <property type="entry name" value="PLCYc"/>
    <property type="match status" value="1"/>
</dbReference>
<feature type="domain" description="PH" evidence="17">
    <location>
        <begin position="30"/>
        <end position="144"/>
    </location>
</feature>
<reference evidence="20" key="1">
    <citation type="journal article" date="2009" name="Mol. Reprod. Dev.">
        <title>Characterization of phospholipases C beta and gamma and their possible roles in Chaetopterus egg activation.</title>
        <authorList>
            <person name="Yin X."/>
            <person name="Eckberg W.R."/>
        </authorList>
    </citation>
    <scope>NUCLEOTIDE SEQUENCE</scope>
</reference>
<dbReference type="Gene3D" id="2.30.30.40">
    <property type="entry name" value="SH3 Domains"/>
    <property type="match status" value="1"/>
</dbReference>
<dbReference type="SMART" id="SM00252">
    <property type="entry name" value="SH2"/>
    <property type="match status" value="2"/>
</dbReference>
<dbReference type="Pfam" id="PF00168">
    <property type="entry name" value="C2"/>
    <property type="match status" value="1"/>
</dbReference>
<dbReference type="PROSITE" id="PS50004">
    <property type="entry name" value="C2"/>
    <property type="match status" value="1"/>
</dbReference>
<evidence type="ECO:0000259" key="18">
    <source>
        <dbReference type="PROSITE" id="PS50004"/>
    </source>
</evidence>
<dbReference type="Pfam" id="PF00169">
    <property type="entry name" value="PH"/>
    <property type="match status" value="1"/>
</dbReference>
<evidence type="ECO:0000256" key="12">
    <source>
        <dbReference type="PROSITE-ProRule" id="PRU00191"/>
    </source>
</evidence>
<dbReference type="FunFam" id="2.30.29.30:FF:000025">
    <property type="entry name" value="Phosphoinositide phospholipase C"/>
    <property type="match status" value="1"/>
</dbReference>
<evidence type="ECO:0000256" key="4">
    <source>
        <dbReference type="ARBA" id="ARBA00022737"/>
    </source>
</evidence>
<dbReference type="GO" id="GO:0032587">
    <property type="term" value="C:ruffle membrane"/>
    <property type="evidence" value="ECO:0007669"/>
    <property type="project" value="TreeGrafter"/>
</dbReference>
<dbReference type="BRENDA" id="3.1.4.3">
    <property type="organism ID" value="1283"/>
</dbReference>
<dbReference type="GO" id="GO:0004435">
    <property type="term" value="F:phosphatidylinositol-4,5-bisphosphate phospholipase C activity"/>
    <property type="evidence" value="ECO:0007669"/>
    <property type="project" value="UniProtKB-UniRule"/>
</dbReference>
<accession>A2IB48</accession>
<dbReference type="CDD" id="cd16201">
    <property type="entry name" value="EFh_PI-PLCgamma"/>
    <property type="match status" value="1"/>
</dbReference>
<dbReference type="Gene3D" id="3.20.20.190">
    <property type="entry name" value="Phosphatidylinositol (PI) phosphodiesterase"/>
    <property type="match status" value="2"/>
</dbReference>
<dbReference type="GO" id="GO:0046488">
    <property type="term" value="P:phosphatidylinositol metabolic process"/>
    <property type="evidence" value="ECO:0007669"/>
    <property type="project" value="TreeGrafter"/>
</dbReference>
<dbReference type="PROSITE" id="PS50002">
    <property type="entry name" value="SH3"/>
    <property type="match status" value="1"/>
</dbReference>
<sequence>MAAPMPLQNGVSTSGGVGLATEFNQHTMLRLLERGCVFTKFYPKKRPEKRTFQVKLETRQLIWIRNQGGRAEGTVDFREIKEVRPGTNSRDFEKLMPEDARKLDPLLCFVVLYGSQFRLKTLSVAAVSPEEYNLWMTGLKFLVENTQSAPYPLQVERWLWKEFNMMDTRAGVSSQKDREITVTLKDIKSWLPRINLKIPNNKLREKYQRIDTNCKDIGFVAFSLLYRDLVYVPTVFDRYFGGYMSNGENITAEDFLNFLKSEEKDTSVDTVRTVEQLMLQFLDDQMRAVRPFFTPQEFMDWMFSEENTIWNKAFDAVTQDMDQPLSYYWIASSHNTYLTENQYSSESSTEAYARVLQMGCRCIELDCWDGPDNLPHIYHGHTLTSKIRFMDVLYTIKANAFLVSEYPIILSIENHCSLLQQRNMASAFREVFGDMLLIEPIDVNETVLPSPNQLKRRIILKHKKLPDGVDGTDWRMAGLADDMSVADGDLSNSIKNDILFLEDPIDKEWHPHFFVLTQSKLHYTDETAVTSQEDEEEESNDTSLQLEGLGNDEMHFSEKWFHGKLEGGRRKAEDLLKEYSYLGDGTFLVRESDTFVGDFSLSFWRKDSVNHCRIRSKQERGQTKYYLIDNLAFDSLYSLITHYQKYPLRSQDFQQILKEPVPQPQSHHGKPWYHEKLDRTRAEDMLKRIPSDGAFLVRQNGVDTNSYAISFRAEGKIKHCIIKQEGRLFTIGNAQFESLVELVNYYEKKPLYRKMKLKHPVNEKFVQSVGEDPDDTAIYGGPGIYMNPNDFTPKIHVRALYDYRAQMEDELSFCKNAIITNVIKRDEGWWLGDPGNQKRLYFPSNYVEEIRSQDDVSDSMPLGNMQKGTINVTGCAVDRILNGKGDKAYVFRIQHTANERPLEIAAETEEKMLDWMKNIRACANLAEEKVKKKHMIEKNKGIAKEFSDLIVYCRSVPFEPEKAPGNYYDMSSFPETKGEKSLNRKDAAILMKYNKYQLSRVYPKGSRIDSSNYDPQPFWNCGCHMLALNYQTPDRSMQLNEGKFKLNGRCGYILQPECMHMDNFNPFNKRDLEGVVEPLSLSINIIAGRHLVKTGRGIASPFVEVEIVGAEYDFQKYKTSTVQDNGLNPVWNEQCDFDIINPEVALLRFVVQDMDMFNDPHFMGQAVFPVKCLRSGFRSVPLKNGNSEDLELTSLLVHVEMRNPEEEESDIYSSILELRDRSAELQKQIEVRERSEDQVGVERMWQELNGTERRILEKNMQRRNRVRPNQMTNGSAKKFTTEKTAGNFILDYYLYNAVLKTQGHTRHQHQSINYNPIFGKNL</sequence>
<dbReference type="InterPro" id="IPR016279">
    <property type="entry name" value="PLC-gamma"/>
</dbReference>
<dbReference type="FunFam" id="3.30.505.10:FF:000011">
    <property type="entry name" value="1-phosphatidylinositol 4,5-bisphosphate phosphodiesterase gamma"/>
    <property type="match status" value="1"/>
</dbReference>
<keyword evidence="2 13" id="KW-0728">SH3 domain</keyword>
<dbReference type="SUPFAM" id="SSF51695">
    <property type="entry name" value="PLC-like phosphodiesterases"/>
    <property type="match status" value="1"/>
</dbReference>
<evidence type="ECO:0000259" key="15">
    <source>
        <dbReference type="PROSITE" id="PS50001"/>
    </source>
</evidence>
<dbReference type="SUPFAM" id="SSF49562">
    <property type="entry name" value="C2 domain (Calcium/lipid-binding domain, CaLB)"/>
    <property type="match status" value="1"/>
</dbReference>
<dbReference type="SUPFAM" id="SSF55550">
    <property type="entry name" value="SH2 domain"/>
    <property type="match status" value="2"/>
</dbReference>
<keyword evidence="10 11" id="KW-0807">Transducer</keyword>
<keyword evidence="7 11" id="KW-0442">Lipid degradation</keyword>
<dbReference type="InterPro" id="IPR000909">
    <property type="entry name" value="PLipase_C_PInositol-sp_X_dom"/>
</dbReference>
<dbReference type="PANTHER" id="PTHR10336">
    <property type="entry name" value="PHOSPHOINOSITIDE-SPECIFIC PHOSPHOLIPASE C FAMILY PROTEIN"/>
    <property type="match status" value="1"/>
</dbReference>
<dbReference type="PIRSF" id="PIRSF000952">
    <property type="entry name" value="PLC-gamma"/>
    <property type="match status" value="1"/>
</dbReference>
<dbReference type="CDD" id="cd11825">
    <property type="entry name" value="SH3_PLCgamma"/>
    <property type="match status" value="1"/>
</dbReference>
<evidence type="ECO:0000256" key="6">
    <source>
        <dbReference type="ARBA" id="ARBA00022837"/>
    </source>
</evidence>
<dbReference type="Gene3D" id="1.10.238.10">
    <property type="entry name" value="EF-hand"/>
    <property type="match status" value="1"/>
</dbReference>